<dbReference type="InterPro" id="IPR058268">
    <property type="entry name" value="DUF7962"/>
</dbReference>
<evidence type="ECO:0000313" key="4">
    <source>
        <dbReference type="Proteomes" id="UP000326198"/>
    </source>
</evidence>
<dbReference type="InterPro" id="IPR050983">
    <property type="entry name" value="GST_Omega/HSP26"/>
</dbReference>
<dbReference type="PANTHER" id="PTHR43968:SF6">
    <property type="entry name" value="GLUTATHIONE S-TRANSFERASE OMEGA"/>
    <property type="match status" value="1"/>
</dbReference>
<protein>
    <recommendedName>
        <fullName evidence="5">GST N-terminal domain-containing protein</fullName>
    </recommendedName>
</protein>
<dbReference type="PANTHER" id="PTHR43968">
    <property type="match status" value="1"/>
</dbReference>
<reference evidence="3 4" key="1">
    <citation type="submission" date="2019-04" db="EMBL/GenBank/DDBJ databases">
        <title>Friends and foes A comparative genomics studyof 23 Aspergillus species from section Flavi.</title>
        <authorList>
            <consortium name="DOE Joint Genome Institute"/>
            <person name="Kjaerbolling I."/>
            <person name="Vesth T."/>
            <person name="Frisvad J.C."/>
            <person name="Nybo J.L."/>
            <person name="Theobald S."/>
            <person name="Kildgaard S."/>
            <person name="Isbrandt T."/>
            <person name="Kuo A."/>
            <person name="Sato A."/>
            <person name="Lyhne E.K."/>
            <person name="Kogle M.E."/>
            <person name="Wiebenga A."/>
            <person name="Kun R.S."/>
            <person name="Lubbers R.J."/>
            <person name="Makela M.R."/>
            <person name="Barry K."/>
            <person name="Chovatia M."/>
            <person name="Clum A."/>
            <person name="Daum C."/>
            <person name="Haridas S."/>
            <person name="He G."/>
            <person name="LaButti K."/>
            <person name="Lipzen A."/>
            <person name="Mondo S."/>
            <person name="Riley R."/>
            <person name="Salamov A."/>
            <person name="Simmons B.A."/>
            <person name="Magnuson J.K."/>
            <person name="Henrissat B."/>
            <person name="Mortensen U.H."/>
            <person name="Larsen T.O."/>
            <person name="Devries R.P."/>
            <person name="Grigoriev I.V."/>
            <person name="Machida M."/>
            <person name="Baker S.E."/>
            <person name="Andersen M.R."/>
        </authorList>
    </citation>
    <scope>NUCLEOTIDE SEQUENCE [LARGE SCALE GENOMIC DNA]</scope>
    <source>
        <strain evidence="3 4">IBT 29228</strain>
    </source>
</reference>
<dbReference type="PROSITE" id="PS50405">
    <property type="entry name" value="GST_CTER"/>
    <property type="match status" value="1"/>
</dbReference>
<evidence type="ECO:0008006" key="5">
    <source>
        <dbReference type="Google" id="ProtNLM"/>
    </source>
</evidence>
<dbReference type="AlphaFoldDB" id="A0A5N7BMX7"/>
<organism evidence="3 4">
    <name type="scientific">Aspergillus bertholletiae</name>
    <dbReference type="NCBI Taxonomy" id="1226010"/>
    <lineage>
        <taxon>Eukaryota</taxon>
        <taxon>Fungi</taxon>
        <taxon>Dikarya</taxon>
        <taxon>Ascomycota</taxon>
        <taxon>Pezizomycotina</taxon>
        <taxon>Eurotiomycetes</taxon>
        <taxon>Eurotiomycetidae</taxon>
        <taxon>Eurotiales</taxon>
        <taxon>Aspergillaceae</taxon>
        <taxon>Aspergillus</taxon>
        <taxon>Aspergillus subgen. Circumdati</taxon>
    </lineage>
</organism>
<dbReference type="InterPro" id="IPR004045">
    <property type="entry name" value="Glutathione_S-Trfase_N"/>
</dbReference>
<dbReference type="OrthoDB" id="202840at2759"/>
<dbReference type="SUPFAM" id="SSF47616">
    <property type="entry name" value="GST C-terminal domain-like"/>
    <property type="match status" value="1"/>
</dbReference>
<dbReference type="Pfam" id="PF25907">
    <property type="entry name" value="DUF7962"/>
    <property type="match status" value="1"/>
</dbReference>
<dbReference type="InterPro" id="IPR010987">
    <property type="entry name" value="Glutathione-S-Trfase_C-like"/>
</dbReference>
<dbReference type="InterPro" id="IPR036249">
    <property type="entry name" value="Thioredoxin-like_sf"/>
</dbReference>
<evidence type="ECO:0000259" key="2">
    <source>
        <dbReference type="PROSITE" id="PS50405"/>
    </source>
</evidence>
<evidence type="ECO:0000313" key="3">
    <source>
        <dbReference type="EMBL" id="KAE8383139.1"/>
    </source>
</evidence>
<accession>A0A5N7BMX7</accession>
<dbReference type="Proteomes" id="UP000326198">
    <property type="component" value="Unassembled WGS sequence"/>
</dbReference>
<dbReference type="InterPro" id="IPR036282">
    <property type="entry name" value="Glutathione-S-Trfase_C_sf"/>
</dbReference>
<dbReference type="Gene3D" id="3.40.30.110">
    <property type="match status" value="2"/>
</dbReference>
<sequence length="333" mass="37615">MTATPPPIVLYHYPLSPWAQKVTAYLALRGIEYSECHQPLHWPRPDLTDHFNIQYRRIPVMAIGRDFYYDTTLILEKLETLYPEKKTPLGAKGSVENGLSKLLEKWAETAVMKSTPFALPPDAPLWKDDRFLQDRVELWGDQFGHEARKKQHPGALAEVRLHFGLLEDLLGDGREWILGGDNIKLADIHASCLLSWLATLPGTLSNDFFSEESYPRTHSYLTRYQKAIKCAMDNAPAPTILSAPDAAERILQSNYAEPDGIVMSDPTGFRQGQMVAVSRNDDLSSKIKHRDVGHLVTLTSQEIAIVTRAKTADIDIRIHCPRWQFLAEATEAE</sequence>
<dbReference type="EMBL" id="ML736157">
    <property type="protein sequence ID" value="KAE8383139.1"/>
    <property type="molecule type" value="Genomic_DNA"/>
</dbReference>
<name>A0A5N7BMX7_9EURO</name>
<dbReference type="GO" id="GO:0005737">
    <property type="term" value="C:cytoplasm"/>
    <property type="evidence" value="ECO:0007669"/>
    <property type="project" value="TreeGrafter"/>
</dbReference>
<proteinExistence type="predicted"/>
<dbReference type="Pfam" id="PF13417">
    <property type="entry name" value="GST_N_3"/>
    <property type="match status" value="1"/>
</dbReference>
<dbReference type="SUPFAM" id="SSF52833">
    <property type="entry name" value="Thioredoxin-like"/>
    <property type="match status" value="1"/>
</dbReference>
<dbReference type="CDD" id="cd00570">
    <property type="entry name" value="GST_N_family"/>
    <property type="match status" value="1"/>
</dbReference>
<feature type="domain" description="GST N-terminal" evidence="1">
    <location>
        <begin position="6"/>
        <end position="86"/>
    </location>
</feature>
<feature type="domain" description="GST C-terminal" evidence="2">
    <location>
        <begin position="93"/>
        <end position="246"/>
    </location>
</feature>
<keyword evidence="4" id="KW-1185">Reference proteome</keyword>
<evidence type="ECO:0000259" key="1">
    <source>
        <dbReference type="PROSITE" id="PS50404"/>
    </source>
</evidence>
<dbReference type="PROSITE" id="PS50404">
    <property type="entry name" value="GST_NTER"/>
    <property type="match status" value="1"/>
</dbReference>
<gene>
    <name evidence="3" type="ORF">BDV26DRAFT_304035</name>
</gene>